<comment type="catalytic activity">
    <reaction evidence="5 6">
        <text>adenine + H2O + H(+) = hypoxanthine + NH4(+)</text>
        <dbReference type="Rhea" id="RHEA:23688"/>
        <dbReference type="ChEBI" id="CHEBI:15377"/>
        <dbReference type="ChEBI" id="CHEBI:15378"/>
        <dbReference type="ChEBI" id="CHEBI:16708"/>
        <dbReference type="ChEBI" id="CHEBI:17368"/>
        <dbReference type="ChEBI" id="CHEBI:28938"/>
        <dbReference type="EC" id="3.5.4.2"/>
    </reaction>
</comment>
<sequence>MKQVETSIQNGLVLNVFTRQFEAITLWINDGKIVATGEQPNYIANKTIDATDQYIVPGFIDAHMHIESSLVTPSEIGKVLLQHGVTGIVADPHELANVEGINGIEYMIKDSRQTPLDVYYMLPSSVPCTPFDHSGAILKAADLKPLYKYPEVHGLAEVMDYPAVAAGDPDIIAKINDSITAGYHADGHGAGLNINQLDVFRRNHIHTDHEANNIQQANDRLATGYSIFLREGTVERDLANTIDAVTPENAHNFSFCTDDKIIDDILNEGSIDYSIKLAISLGIKPALAYVIASYNAAIAHDLSDVGALSTGYQADLVILNDLNTVDIDCVIKNGNLISDLTTTPLSPDASTVHHHLKLSDLQLPLKTDLANVIGIQPNHIVTDHLKLNVSIENGQFVSNSHDDIIKIAVIERHHNLGTVGVGLVKGFQLNEGAIATTVAHDSHNLVATGTNDKAIFRAVQAVTAVGGGIAVVDNKNTLAVMPLSIGGLMSAKKYPDALIDLKSITDAYYKISSNQDFNPFLTLSFLTLPVIPSIKITDQGLYDFDKQKFISVGI</sequence>
<dbReference type="Gene3D" id="2.30.40.10">
    <property type="entry name" value="Urease, subunit C, domain 1"/>
    <property type="match status" value="1"/>
</dbReference>
<dbReference type="InterPro" id="IPR006680">
    <property type="entry name" value="Amidohydro-rel"/>
</dbReference>
<comment type="similarity">
    <text evidence="1 6">Belongs to the metallo-dependent hydrolases superfamily. Adenine deaminase family.</text>
</comment>
<dbReference type="Pfam" id="PF01979">
    <property type="entry name" value="Amidohydro_1"/>
    <property type="match status" value="1"/>
</dbReference>
<dbReference type="Gene3D" id="3.20.20.140">
    <property type="entry name" value="Metal-dependent hydrolases"/>
    <property type="match status" value="1"/>
</dbReference>
<dbReference type="PANTHER" id="PTHR11113">
    <property type="entry name" value="N-ACETYLGLUCOSAMINE-6-PHOSPHATE DEACETYLASE"/>
    <property type="match status" value="1"/>
</dbReference>
<evidence type="ECO:0000256" key="6">
    <source>
        <dbReference type="HAMAP-Rule" id="MF_01518"/>
    </source>
</evidence>
<protein>
    <recommendedName>
        <fullName evidence="2 6">Adenine deaminase</fullName>
        <shortName evidence="6">Adenase</shortName>
        <shortName evidence="6">Adenine aminase</shortName>
        <ecNumber evidence="2 6">3.5.4.2</ecNumber>
    </recommendedName>
</protein>
<evidence type="ECO:0000259" key="8">
    <source>
        <dbReference type="Pfam" id="PF13382"/>
    </source>
</evidence>
<dbReference type="GO" id="GO:0006146">
    <property type="term" value="P:adenine catabolic process"/>
    <property type="evidence" value="ECO:0007669"/>
    <property type="project" value="InterPro"/>
</dbReference>
<dbReference type="EC" id="3.5.4.2" evidence="2 6"/>
<evidence type="ECO:0000256" key="1">
    <source>
        <dbReference type="ARBA" id="ARBA00006773"/>
    </source>
</evidence>
<gene>
    <name evidence="6" type="primary">ade</name>
    <name evidence="9" type="ORF">FC70_GL000724</name>
</gene>
<dbReference type="CDD" id="cd01295">
    <property type="entry name" value="AdeC"/>
    <property type="match status" value="1"/>
</dbReference>
<dbReference type="PANTHER" id="PTHR11113:SF2">
    <property type="entry name" value="ADENINE DEAMINASE"/>
    <property type="match status" value="1"/>
</dbReference>
<keyword evidence="3 6" id="KW-0378">Hydrolase</keyword>
<evidence type="ECO:0000256" key="2">
    <source>
        <dbReference type="ARBA" id="ARBA00012782"/>
    </source>
</evidence>
<dbReference type="RefSeq" id="WP_057889694.1">
    <property type="nucleotide sequence ID" value="NZ_AZFE01000031.1"/>
</dbReference>
<evidence type="ECO:0000256" key="4">
    <source>
        <dbReference type="ARBA" id="ARBA00023211"/>
    </source>
</evidence>
<dbReference type="NCBIfam" id="TIGR01178">
    <property type="entry name" value="ade"/>
    <property type="match status" value="1"/>
</dbReference>
<dbReference type="SUPFAM" id="SSF51338">
    <property type="entry name" value="Composite domain of metallo-dependent hydrolases"/>
    <property type="match status" value="1"/>
</dbReference>
<dbReference type="SUPFAM" id="SSF51556">
    <property type="entry name" value="Metallo-dependent hydrolases"/>
    <property type="match status" value="1"/>
</dbReference>
<evidence type="ECO:0000313" key="9">
    <source>
        <dbReference type="EMBL" id="KRL55128.1"/>
    </source>
</evidence>
<evidence type="ECO:0000259" key="7">
    <source>
        <dbReference type="Pfam" id="PF01979"/>
    </source>
</evidence>
<dbReference type="EMBL" id="AZFE01000031">
    <property type="protein sequence ID" value="KRL55128.1"/>
    <property type="molecule type" value="Genomic_DNA"/>
</dbReference>
<dbReference type="InterPro" id="IPR006679">
    <property type="entry name" value="Adenine_deam"/>
</dbReference>
<dbReference type="STRING" id="1423778.FC70_GL000724"/>
<reference evidence="9 10" key="1">
    <citation type="journal article" date="2015" name="Genome Announc.">
        <title>Expanding the biotechnology potential of lactobacilli through comparative genomics of 213 strains and associated genera.</title>
        <authorList>
            <person name="Sun Z."/>
            <person name="Harris H.M."/>
            <person name="McCann A."/>
            <person name="Guo C."/>
            <person name="Argimon S."/>
            <person name="Zhang W."/>
            <person name="Yang X."/>
            <person name="Jeffery I.B."/>
            <person name="Cooney J.C."/>
            <person name="Kagawa T.F."/>
            <person name="Liu W."/>
            <person name="Song Y."/>
            <person name="Salvetti E."/>
            <person name="Wrobel A."/>
            <person name="Rasinkangas P."/>
            <person name="Parkhill J."/>
            <person name="Rea M.C."/>
            <person name="O'Sullivan O."/>
            <person name="Ritari J."/>
            <person name="Douillard F.P."/>
            <person name="Paul Ross R."/>
            <person name="Yang R."/>
            <person name="Briner A.E."/>
            <person name="Felis G.E."/>
            <person name="de Vos W.M."/>
            <person name="Barrangou R."/>
            <person name="Klaenhammer T.R."/>
            <person name="Caufield P.W."/>
            <person name="Cui Y."/>
            <person name="Zhang H."/>
            <person name="O'Toole P.W."/>
        </authorList>
    </citation>
    <scope>NUCLEOTIDE SEQUENCE [LARGE SCALE GENOMIC DNA]</scope>
    <source>
        <strain evidence="9 10">DSM 15707</strain>
    </source>
</reference>
<dbReference type="PATRIC" id="fig|1423778.4.peg.755"/>
<dbReference type="HAMAP" id="MF_01518">
    <property type="entry name" value="Adenine_deamin"/>
    <property type="match status" value="1"/>
</dbReference>
<name>A0A0R1RPD8_9LACO</name>
<dbReference type="Proteomes" id="UP000051697">
    <property type="component" value="Unassembled WGS sequence"/>
</dbReference>
<evidence type="ECO:0000313" key="10">
    <source>
        <dbReference type="Proteomes" id="UP000051697"/>
    </source>
</evidence>
<dbReference type="InterPro" id="IPR011059">
    <property type="entry name" value="Metal-dep_hydrolase_composite"/>
</dbReference>
<feature type="domain" description="Adenine deaminase C-terminal" evidence="8">
    <location>
        <begin position="380"/>
        <end position="547"/>
    </location>
</feature>
<comment type="cofactor">
    <cofactor evidence="6">
        <name>Mn(2+)</name>
        <dbReference type="ChEBI" id="CHEBI:29035"/>
    </cofactor>
</comment>
<accession>A0A0R1RPD8</accession>
<dbReference type="GO" id="GO:0000034">
    <property type="term" value="F:adenine deaminase activity"/>
    <property type="evidence" value="ECO:0007669"/>
    <property type="project" value="UniProtKB-UniRule"/>
</dbReference>
<dbReference type="OrthoDB" id="9775607at2"/>
<keyword evidence="4 6" id="KW-0464">Manganese</keyword>
<evidence type="ECO:0000256" key="3">
    <source>
        <dbReference type="ARBA" id="ARBA00022801"/>
    </source>
</evidence>
<dbReference type="Pfam" id="PF13382">
    <property type="entry name" value="Adenine_deam_C"/>
    <property type="match status" value="1"/>
</dbReference>
<dbReference type="KEGG" id="lol:LACOL_0576"/>
<feature type="domain" description="Amidohydrolase-related" evidence="7">
    <location>
        <begin position="54"/>
        <end position="336"/>
    </location>
</feature>
<evidence type="ECO:0000256" key="5">
    <source>
        <dbReference type="ARBA" id="ARBA00047720"/>
    </source>
</evidence>
<keyword evidence="10" id="KW-1185">Reference proteome</keyword>
<dbReference type="AlphaFoldDB" id="A0A0R1RPD8"/>
<dbReference type="InterPro" id="IPR026912">
    <property type="entry name" value="Adenine_deam_C"/>
</dbReference>
<organism evidence="9 10">
    <name type="scientific">Paucilactobacillus oligofermentans DSM 15707 = LMG 22743</name>
    <dbReference type="NCBI Taxonomy" id="1423778"/>
    <lineage>
        <taxon>Bacteria</taxon>
        <taxon>Bacillati</taxon>
        <taxon>Bacillota</taxon>
        <taxon>Bacilli</taxon>
        <taxon>Lactobacillales</taxon>
        <taxon>Lactobacillaceae</taxon>
        <taxon>Paucilactobacillus</taxon>
    </lineage>
</organism>
<comment type="caution">
    <text evidence="9">The sequence shown here is derived from an EMBL/GenBank/DDBJ whole genome shotgun (WGS) entry which is preliminary data.</text>
</comment>
<dbReference type="InterPro" id="IPR032466">
    <property type="entry name" value="Metal_Hydrolase"/>
</dbReference>
<proteinExistence type="inferred from homology"/>